<reference evidence="1" key="1">
    <citation type="submission" date="2021-04" db="EMBL/GenBank/DDBJ databases">
        <authorList>
            <person name="Hornung B."/>
        </authorList>
    </citation>
    <scope>NUCLEOTIDE SEQUENCE</scope>
    <source>
        <strain evidence="1">G5G6</strain>
    </source>
</reference>
<dbReference type="AlphaFoldDB" id="A0A916J619"/>
<evidence type="ECO:0000313" key="1">
    <source>
        <dbReference type="EMBL" id="CAG4884570.1"/>
    </source>
</evidence>
<keyword evidence="2" id="KW-1185">Reference proteome</keyword>
<organism evidence="1 2">
    <name type="scientific">Georgfuchsia toluolica</name>
    <dbReference type="NCBI Taxonomy" id="424218"/>
    <lineage>
        <taxon>Bacteria</taxon>
        <taxon>Pseudomonadati</taxon>
        <taxon>Pseudomonadota</taxon>
        <taxon>Betaproteobacteria</taxon>
        <taxon>Nitrosomonadales</taxon>
        <taxon>Sterolibacteriaceae</taxon>
        <taxon>Georgfuchsia</taxon>
    </lineage>
</organism>
<comment type="caution">
    <text evidence="1">The sequence shown here is derived from an EMBL/GenBank/DDBJ whole genome shotgun (WGS) entry which is preliminary data.</text>
</comment>
<accession>A0A916J619</accession>
<name>A0A916J619_9PROT</name>
<sequence>MLGAADNSASSGFSQWLTVNARQELFSVDRPRSAARWFLIAKQWGYHLKQVG</sequence>
<evidence type="ECO:0000313" key="2">
    <source>
        <dbReference type="Proteomes" id="UP000742786"/>
    </source>
</evidence>
<dbReference type="Proteomes" id="UP000742786">
    <property type="component" value="Unassembled WGS sequence"/>
</dbReference>
<protein>
    <submittedName>
        <fullName evidence="1">Uncharacterized protein</fullName>
    </submittedName>
</protein>
<dbReference type="EMBL" id="CAJQUM010000001">
    <property type="protein sequence ID" value="CAG4884570.1"/>
    <property type="molecule type" value="Genomic_DNA"/>
</dbReference>
<gene>
    <name evidence="1" type="ORF">GTOL_12453</name>
</gene>
<proteinExistence type="predicted"/>